<gene>
    <name evidence="1" type="ORF">E0F98_10325</name>
</gene>
<dbReference type="AlphaFoldDB" id="A0A4R5CSB3"/>
<dbReference type="InterPro" id="IPR032710">
    <property type="entry name" value="NTF2-like_dom_sf"/>
</dbReference>
<dbReference type="Proteomes" id="UP000294597">
    <property type="component" value="Unassembled WGS sequence"/>
</dbReference>
<dbReference type="RefSeq" id="WP_132111137.1">
    <property type="nucleotide sequence ID" value="NZ_SMFO01000007.1"/>
</dbReference>
<protein>
    <submittedName>
        <fullName evidence="1">Nuclear transport factor 2 family protein</fullName>
    </submittedName>
</protein>
<proteinExistence type="predicted"/>
<name>A0A4R5CSB3_9FLAO</name>
<dbReference type="Gene3D" id="3.10.450.50">
    <property type="match status" value="1"/>
</dbReference>
<dbReference type="SUPFAM" id="SSF54427">
    <property type="entry name" value="NTF2-like"/>
    <property type="match status" value="1"/>
</dbReference>
<sequence>MRKNNKNSNLKDITILYFDKIDNGHFDQAYLNMFTEDILLEFPKFGSKTGIESLSEFGQKISSRYKNLKHHIDPKDVQVINNLVFVEGILSGETTSGMIWPDNISSYGKFCSVFEFVEEKIKRISIYSDPDFASQDQERLNFLK</sequence>
<evidence type="ECO:0000313" key="1">
    <source>
        <dbReference type="EMBL" id="TDE03469.1"/>
    </source>
</evidence>
<keyword evidence="2" id="KW-1185">Reference proteome</keyword>
<comment type="caution">
    <text evidence="1">The sequence shown here is derived from an EMBL/GenBank/DDBJ whole genome shotgun (WGS) entry which is preliminary data.</text>
</comment>
<accession>A0A4R5CSB3</accession>
<dbReference type="EMBL" id="SMFO01000007">
    <property type="protein sequence ID" value="TDE03469.1"/>
    <property type="molecule type" value="Genomic_DNA"/>
</dbReference>
<organism evidence="1 2">
    <name type="scientific">Flavobacterium hiemivividum</name>
    <dbReference type="NCBI Taxonomy" id="2541734"/>
    <lineage>
        <taxon>Bacteria</taxon>
        <taxon>Pseudomonadati</taxon>
        <taxon>Bacteroidota</taxon>
        <taxon>Flavobacteriia</taxon>
        <taxon>Flavobacteriales</taxon>
        <taxon>Flavobacteriaceae</taxon>
        <taxon>Flavobacterium</taxon>
    </lineage>
</organism>
<reference evidence="1 2" key="1">
    <citation type="submission" date="2019-03" db="EMBL/GenBank/DDBJ databases">
        <title>Flavobacterium TSA-D2 sp. nov., isolated from arctic soil.</title>
        <authorList>
            <person name="Chaudhary D.K."/>
        </authorList>
    </citation>
    <scope>NUCLEOTIDE SEQUENCE [LARGE SCALE GENOMIC DNA]</scope>
    <source>
        <strain evidence="1 2">TSA-D2</strain>
    </source>
</reference>
<evidence type="ECO:0000313" key="2">
    <source>
        <dbReference type="Proteomes" id="UP000294597"/>
    </source>
</evidence>